<proteinExistence type="predicted"/>
<accession>A0ACD1BG91</accession>
<protein>
    <submittedName>
        <fullName evidence="1">Radical SAM protein</fullName>
    </submittedName>
</protein>
<evidence type="ECO:0000313" key="2">
    <source>
        <dbReference type="Proteomes" id="UP000594603"/>
    </source>
</evidence>
<name>A0ACD1BG91_9CLOT</name>
<dbReference type="Proteomes" id="UP000594603">
    <property type="component" value="Chromosome"/>
</dbReference>
<gene>
    <name evidence="1" type="ORF">HH195_01490</name>
</gene>
<organism evidence="1 2">
    <name type="scientific">Candidatus Sarcina troglodytae</name>
    <dbReference type="NCBI Taxonomy" id="2726954"/>
    <lineage>
        <taxon>Bacteria</taxon>
        <taxon>Bacillati</taxon>
        <taxon>Bacillota</taxon>
        <taxon>Clostridia</taxon>
        <taxon>Eubacteriales</taxon>
        <taxon>Clostridiaceae</taxon>
        <taxon>Sarcina</taxon>
    </lineage>
</organism>
<dbReference type="EMBL" id="CP051754">
    <property type="protein sequence ID" value="QPJ86481.1"/>
    <property type="molecule type" value="Genomic_DNA"/>
</dbReference>
<evidence type="ECO:0000313" key="1">
    <source>
        <dbReference type="EMBL" id="QPJ86481.1"/>
    </source>
</evidence>
<sequence>MDLLKSCKLCPRNCKVDRLNNKIGFCKATDKLKVARAALHFWEEPCISGEKGSGTVFFSNCTLKCVFCQNNDISECSAGKEISIERLSDIFLELQHKGALNINLVTPTHYVPQIIEGLKIAKNKGLNLPIIYNSSGYENIETLRYLKGYIDVYLPDLKYFSNKYSLKYSNAKDYFNFAIKAIDEMVKQVGDIQFDKNGIIKKGVIVRHLLLPGLLFDSKKILDYLHKTYDDKIYISIMNQYTPLAHVENYPEINKKISEKYYNTIIDYAISIGIQNAFIQEEGTAKESFIPAFDYEGVQRN</sequence>
<reference evidence="1" key="1">
    <citation type="submission" date="2020-04" db="EMBL/GenBank/DDBJ databases">
        <title>A novel bacterium ('Candidatus Sarcina troglodytae' sp. nov.) linked to a protracted, uniformly lethal epizootic among sanctuary western chimpanzees (Pan troglodytes verus) in Sierra Leone.</title>
        <authorList>
            <person name="Owens L.A."/>
            <person name="Colitti B."/>
            <person name="Hirji I."/>
            <person name="Pizaro A."/>
            <person name="Jaffe J.E."/>
            <person name="Moittie S."/>
            <person name="Bishop-Lilly K.A."/>
            <person name="Estrella L.A."/>
            <person name="Voegtly L.J."/>
            <person name="Kuhn J.H."/>
            <person name="Suen G."/>
            <person name="Deblois C.L."/>
            <person name="Dunn C."/>
            <person name="Juan-Salles C."/>
            <person name="Goldberg T.L."/>
        </authorList>
    </citation>
    <scope>NUCLEOTIDE SEQUENCE</scope>
    <source>
        <strain evidence="1">JB2</strain>
    </source>
</reference>
<keyword evidence="2" id="KW-1185">Reference proteome</keyword>